<evidence type="ECO:0000313" key="2">
    <source>
        <dbReference type="Proteomes" id="UP000323594"/>
    </source>
</evidence>
<dbReference type="AlphaFoldDB" id="A0AAE6M7W4"/>
<name>A0AAE6M7W4_TREPH</name>
<dbReference type="EMBL" id="CP042817">
    <property type="protein sequence ID" value="QEJ99226.1"/>
    <property type="molecule type" value="Genomic_DNA"/>
</dbReference>
<dbReference type="Proteomes" id="UP000323594">
    <property type="component" value="Chromosome"/>
</dbReference>
<accession>A0AAE6M7W4</accession>
<reference evidence="1 2" key="1">
    <citation type="submission" date="2019-08" db="EMBL/GenBank/DDBJ databases">
        <authorList>
            <person name="Kuhnert P."/>
        </authorList>
    </citation>
    <scope>NUCLEOTIDE SEQUENCE [LARGE SCALE GENOMIC DNA]</scope>
    <source>
        <strain evidence="1 2">B36.5</strain>
    </source>
</reference>
<organism evidence="1 2">
    <name type="scientific">Treponema phagedenis</name>
    <dbReference type="NCBI Taxonomy" id="162"/>
    <lineage>
        <taxon>Bacteria</taxon>
        <taxon>Pseudomonadati</taxon>
        <taxon>Spirochaetota</taxon>
        <taxon>Spirochaetia</taxon>
        <taxon>Spirochaetales</taxon>
        <taxon>Treponemataceae</taxon>
        <taxon>Treponema</taxon>
    </lineage>
</organism>
<protein>
    <submittedName>
        <fullName evidence="1">Uncharacterized protein</fullName>
    </submittedName>
</protein>
<gene>
    <name evidence="1" type="ORF">FUT82_15350</name>
</gene>
<evidence type="ECO:0000313" key="1">
    <source>
        <dbReference type="EMBL" id="QEJ99226.1"/>
    </source>
</evidence>
<proteinExistence type="predicted"/>
<sequence length="93" mass="10446">MSSSEPPRTPVVPNSNDVLKQNYLQSFKTRKVSFCHGRQNSEPPRMAVVPNRSDVLKQSSLQSFKTRRFGFATDGKTKPLCQTLFIKNSTSAL</sequence>